<name>A0AAE0PM41_SORBR</name>
<evidence type="ECO:0000256" key="1">
    <source>
        <dbReference type="SAM" id="SignalP"/>
    </source>
</evidence>
<reference evidence="2" key="1">
    <citation type="journal article" date="2023" name="Mol. Phylogenet. Evol.">
        <title>Genome-scale phylogeny and comparative genomics of the fungal order Sordariales.</title>
        <authorList>
            <person name="Hensen N."/>
            <person name="Bonometti L."/>
            <person name="Westerberg I."/>
            <person name="Brannstrom I.O."/>
            <person name="Guillou S."/>
            <person name="Cros-Aarteil S."/>
            <person name="Calhoun S."/>
            <person name="Haridas S."/>
            <person name="Kuo A."/>
            <person name="Mondo S."/>
            <person name="Pangilinan J."/>
            <person name="Riley R."/>
            <person name="LaButti K."/>
            <person name="Andreopoulos B."/>
            <person name="Lipzen A."/>
            <person name="Chen C."/>
            <person name="Yan M."/>
            <person name="Daum C."/>
            <person name="Ng V."/>
            <person name="Clum A."/>
            <person name="Steindorff A."/>
            <person name="Ohm R.A."/>
            <person name="Martin F."/>
            <person name="Silar P."/>
            <person name="Natvig D.O."/>
            <person name="Lalanne C."/>
            <person name="Gautier V."/>
            <person name="Ament-Velasquez S.L."/>
            <person name="Kruys A."/>
            <person name="Hutchinson M.I."/>
            <person name="Powell A.J."/>
            <person name="Barry K."/>
            <person name="Miller A.N."/>
            <person name="Grigoriev I.V."/>
            <person name="Debuchy R."/>
            <person name="Gladieux P."/>
            <person name="Hiltunen Thoren M."/>
            <person name="Johannesson H."/>
        </authorList>
    </citation>
    <scope>NUCLEOTIDE SEQUENCE</scope>
    <source>
        <strain evidence="2">FGSC 1904</strain>
    </source>
</reference>
<sequence>MSAPTRPFAPWKRLLLFLKVVSCGWRERLGERSHRRPKLRIVTGVRPRKETMTEGVDEATRRSVLRMAGRTGLALPSSSNMSGMCSASQGFSAVEAIFSPNRSDLLAGG</sequence>
<gene>
    <name evidence="2" type="ORF">B0T20DRAFT_390305</name>
</gene>
<feature type="chain" id="PRO_5041929514" description="Secreted protein" evidence="1">
    <location>
        <begin position="31"/>
        <end position="109"/>
    </location>
</feature>
<comment type="caution">
    <text evidence="2">The sequence shown here is derived from an EMBL/GenBank/DDBJ whole genome shotgun (WGS) entry which is preliminary data.</text>
</comment>
<evidence type="ECO:0000313" key="3">
    <source>
        <dbReference type="Proteomes" id="UP001281003"/>
    </source>
</evidence>
<dbReference type="EMBL" id="JAUTDP010000002">
    <property type="protein sequence ID" value="KAK3402417.1"/>
    <property type="molecule type" value="Genomic_DNA"/>
</dbReference>
<accession>A0AAE0PM41</accession>
<evidence type="ECO:0000313" key="2">
    <source>
        <dbReference type="EMBL" id="KAK3402417.1"/>
    </source>
</evidence>
<reference evidence="2" key="2">
    <citation type="submission" date="2023-07" db="EMBL/GenBank/DDBJ databases">
        <authorList>
            <consortium name="Lawrence Berkeley National Laboratory"/>
            <person name="Haridas S."/>
            <person name="Hensen N."/>
            <person name="Bonometti L."/>
            <person name="Westerberg I."/>
            <person name="Brannstrom I.O."/>
            <person name="Guillou S."/>
            <person name="Cros-Aarteil S."/>
            <person name="Calhoun S."/>
            <person name="Kuo A."/>
            <person name="Mondo S."/>
            <person name="Pangilinan J."/>
            <person name="Riley R."/>
            <person name="LaButti K."/>
            <person name="Andreopoulos B."/>
            <person name="Lipzen A."/>
            <person name="Chen C."/>
            <person name="Yanf M."/>
            <person name="Daum C."/>
            <person name="Ng V."/>
            <person name="Clum A."/>
            <person name="Steindorff A."/>
            <person name="Ohm R."/>
            <person name="Martin F."/>
            <person name="Silar P."/>
            <person name="Natvig D."/>
            <person name="Lalanne C."/>
            <person name="Gautier V."/>
            <person name="Ament-velasquez S.L."/>
            <person name="Kruys A."/>
            <person name="Hutchinson M.I."/>
            <person name="Powell A.J."/>
            <person name="Barry K."/>
            <person name="Miller A.N."/>
            <person name="Grigoriev I.V."/>
            <person name="Debuchy R."/>
            <person name="Gladieux P."/>
            <person name="Thoren M.H."/>
            <person name="Johannesson H."/>
        </authorList>
    </citation>
    <scope>NUCLEOTIDE SEQUENCE</scope>
    <source>
        <strain evidence="2">FGSC 1904</strain>
    </source>
</reference>
<feature type="signal peptide" evidence="1">
    <location>
        <begin position="1"/>
        <end position="30"/>
    </location>
</feature>
<evidence type="ECO:0008006" key="4">
    <source>
        <dbReference type="Google" id="ProtNLM"/>
    </source>
</evidence>
<keyword evidence="1" id="KW-0732">Signal</keyword>
<proteinExistence type="predicted"/>
<protein>
    <recommendedName>
        <fullName evidence="4">Secreted protein</fullName>
    </recommendedName>
</protein>
<dbReference type="AlphaFoldDB" id="A0AAE0PM41"/>
<dbReference type="Proteomes" id="UP001281003">
    <property type="component" value="Unassembled WGS sequence"/>
</dbReference>
<keyword evidence="3" id="KW-1185">Reference proteome</keyword>
<organism evidence="2 3">
    <name type="scientific">Sordaria brevicollis</name>
    <dbReference type="NCBI Taxonomy" id="83679"/>
    <lineage>
        <taxon>Eukaryota</taxon>
        <taxon>Fungi</taxon>
        <taxon>Dikarya</taxon>
        <taxon>Ascomycota</taxon>
        <taxon>Pezizomycotina</taxon>
        <taxon>Sordariomycetes</taxon>
        <taxon>Sordariomycetidae</taxon>
        <taxon>Sordariales</taxon>
        <taxon>Sordariaceae</taxon>
        <taxon>Sordaria</taxon>
    </lineage>
</organism>